<dbReference type="EMBL" id="MU004439">
    <property type="protein sequence ID" value="KAF2650956.1"/>
    <property type="molecule type" value="Genomic_DNA"/>
</dbReference>
<reference evidence="2" key="1">
    <citation type="journal article" date="2020" name="Stud. Mycol.">
        <title>101 Dothideomycetes genomes: a test case for predicting lifestyles and emergence of pathogens.</title>
        <authorList>
            <person name="Haridas S."/>
            <person name="Albert R."/>
            <person name="Binder M."/>
            <person name="Bloem J."/>
            <person name="Labutti K."/>
            <person name="Salamov A."/>
            <person name="Andreopoulos B."/>
            <person name="Baker S."/>
            <person name="Barry K."/>
            <person name="Bills G."/>
            <person name="Bluhm B."/>
            <person name="Cannon C."/>
            <person name="Castanera R."/>
            <person name="Culley D."/>
            <person name="Daum C."/>
            <person name="Ezra D."/>
            <person name="Gonzalez J."/>
            <person name="Henrissat B."/>
            <person name="Kuo A."/>
            <person name="Liang C."/>
            <person name="Lipzen A."/>
            <person name="Lutzoni F."/>
            <person name="Magnuson J."/>
            <person name="Mondo S."/>
            <person name="Nolan M."/>
            <person name="Ohm R."/>
            <person name="Pangilinan J."/>
            <person name="Park H.-J."/>
            <person name="Ramirez L."/>
            <person name="Alfaro M."/>
            <person name="Sun H."/>
            <person name="Tritt A."/>
            <person name="Yoshinaga Y."/>
            <person name="Zwiers L.-H."/>
            <person name="Turgeon B."/>
            <person name="Goodwin S."/>
            <person name="Spatafora J."/>
            <person name="Crous P."/>
            <person name="Grigoriev I."/>
        </authorList>
    </citation>
    <scope>NUCLEOTIDE SEQUENCE</scope>
    <source>
        <strain evidence="2">CBS 122681</strain>
    </source>
</reference>
<dbReference type="Proteomes" id="UP000799324">
    <property type="component" value="Unassembled WGS sequence"/>
</dbReference>
<feature type="signal peptide" evidence="1">
    <location>
        <begin position="1"/>
        <end position="24"/>
    </location>
</feature>
<sequence>MARRFLSLALFATAFANASGPLDAQVGEECNACSPSGATGSSPPSVGADLDQLYYELLDSVKDIHFRKRWADRLSPRDDGFCCRETLDCVNVETLNVPMCYDKFTTQYKFPDGSWGSLTTGEYNAADGSQANLIQGNYTKTGGETGNIYGNNTSDKPNTSTLSIPPQFTGSGVGSAIPASDLASIVLITTTIPGSVITTPTTLSSMVSGHMTAVATITTPTSLAPETSVITSTVAAASSTGQSTGAAGQLGVDSTTSLGMSLFTALMYAIYAL</sequence>
<keyword evidence="1" id="KW-0732">Signal</keyword>
<gene>
    <name evidence="2" type="ORF">K491DRAFT_696861</name>
</gene>
<evidence type="ECO:0000313" key="2">
    <source>
        <dbReference type="EMBL" id="KAF2650956.1"/>
    </source>
</evidence>
<protein>
    <submittedName>
        <fullName evidence="2">Uncharacterized protein</fullName>
    </submittedName>
</protein>
<name>A0A6A6ST75_9PLEO</name>
<evidence type="ECO:0000313" key="3">
    <source>
        <dbReference type="Proteomes" id="UP000799324"/>
    </source>
</evidence>
<organism evidence="2 3">
    <name type="scientific">Lophiostoma macrostomum CBS 122681</name>
    <dbReference type="NCBI Taxonomy" id="1314788"/>
    <lineage>
        <taxon>Eukaryota</taxon>
        <taxon>Fungi</taxon>
        <taxon>Dikarya</taxon>
        <taxon>Ascomycota</taxon>
        <taxon>Pezizomycotina</taxon>
        <taxon>Dothideomycetes</taxon>
        <taxon>Pleosporomycetidae</taxon>
        <taxon>Pleosporales</taxon>
        <taxon>Lophiostomataceae</taxon>
        <taxon>Lophiostoma</taxon>
    </lineage>
</organism>
<dbReference type="OrthoDB" id="3438781at2759"/>
<evidence type="ECO:0000256" key="1">
    <source>
        <dbReference type="SAM" id="SignalP"/>
    </source>
</evidence>
<proteinExistence type="predicted"/>
<keyword evidence="3" id="KW-1185">Reference proteome</keyword>
<feature type="chain" id="PRO_5025344045" evidence="1">
    <location>
        <begin position="25"/>
        <end position="273"/>
    </location>
</feature>
<accession>A0A6A6ST75</accession>
<dbReference type="AlphaFoldDB" id="A0A6A6ST75"/>